<organism evidence="3 4">
    <name type="scientific">Novosphingobium nitrogenifigens DSM 19370</name>
    <dbReference type="NCBI Taxonomy" id="983920"/>
    <lineage>
        <taxon>Bacteria</taxon>
        <taxon>Pseudomonadati</taxon>
        <taxon>Pseudomonadota</taxon>
        <taxon>Alphaproteobacteria</taxon>
        <taxon>Sphingomonadales</taxon>
        <taxon>Sphingomonadaceae</taxon>
        <taxon>Novosphingobium</taxon>
    </lineage>
</organism>
<dbReference type="PANTHER" id="PTHR30273">
    <property type="entry name" value="PERIPLASMIC SIGNAL SENSOR AND SIGMA FACTOR ACTIVATOR FECR-RELATED"/>
    <property type="match status" value="1"/>
</dbReference>
<accession>F1Z9L9</accession>
<sequence>MAQDARKYGTTVEAEAAEWAARIDAASSQLPADLQQDLDNWLDAAPAHSGALLRAQAMLHLLNTAEPTPECMAPAEAPVVPSARHHPRHRRALIGGLAGLAASVVAAFLLLSDARTYATDPGELRHVALADGTALTIDAHSKLKVDLDRDKRTVELETGRALFRVAHDVQRPFRVTVDDVTITDVGTVFEVDEDEGKVTVVVGEGIVDVATPTGNARLTAGQKLTFARGSAPMVQALPTDTVERTLAWSNGQLELDGDTLGAAIADMNRRNRVQIRLARPALADEKLYGAFRLDDPQEFARAAALSIAAPVRVEGNDIVIGEK</sequence>
<dbReference type="Proteomes" id="UP000004728">
    <property type="component" value="Unassembled WGS sequence"/>
</dbReference>
<keyword evidence="1" id="KW-0812">Transmembrane</keyword>
<dbReference type="Gene3D" id="2.60.120.1440">
    <property type="match status" value="1"/>
</dbReference>
<keyword evidence="4" id="KW-1185">Reference proteome</keyword>
<dbReference type="PANTHER" id="PTHR30273:SF2">
    <property type="entry name" value="PROTEIN FECR"/>
    <property type="match status" value="1"/>
</dbReference>
<dbReference type="Pfam" id="PF04773">
    <property type="entry name" value="FecR"/>
    <property type="match status" value="1"/>
</dbReference>
<dbReference type="EMBL" id="AEWJ01000041">
    <property type="protein sequence ID" value="EGD58723.1"/>
    <property type="molecule type" value="Genomic_DNA"/>
</dbReference>
<name>F1Z9L9_9SPHN</name>
<protein>
    <submittedName>
        <fullName evidence="3">Anti-FecI sigma factor, FecR</fullName>
    </submittedName>
</protein>
<feature type="transmembrane region" description="Helical" evidence="1">
    <location>
        <begin position="92"/>
        <end position="111"/>
    </location>
</feature>
<evidence type="ECO:0000259" key="2">
    <source>
        <dbReference type="Pfam" id="PF04773"/>
    </source>
</evidence>
<dbReference type="STRING" id="983920.Y88_0781"/>
<dbReference type="FunCoup" id="F1Z9L9">
    <property type="interactions" value="132"/>
</dbReference>
<dbReference type="HOGENOM" id="CLU_050192_0_2_5"/>
<dbReference type="InParanoid" id="F1Z9L9"/>
<dbReference type="OrthoDB" id="9798846at2"/>
<dbReference type="GO" id="GO:0016989">
    <property type="term" value="F:sigma factor antagonist activity"/>
    <property type="evidence" value="ECO:0007669"/>
    <property type="project" value="TreeGrafter"/>
</dbReference>
<reference evidence="3 4" key="1">
    <citation type="journal article" date="2012" name="J. Bacteriol.">
        <title>Draft Genome Sequence of Novosphingobium nitrogenifigens Y88T.</title>
        <authorList>
            <person name="Strabala T.J."/>
            <person name="Macdonald L."/>
            <person name="Liu V."/>
            <person name="Smit A.M."/>
        </authorList>
    </citation>
    <scope>NUCLEOTIDE SEQUENCE [LARGE SCALE GENOMIC DNA]</scope>
    <source>
        <strain evidence="3 4">DSM 19370</strain>
    </source>
</reference>
<evidence type="ECO:0000313" key="4">
    <source>
        <dbReference type="Proteomes" id="UP000004728"/>
    </source>
</evidence>
<comment type="caution">
    <text evidence="3">The sequence shown here is derived from an EMBL/GenBank/DDBJ whole genome shotgun (WGS) entry which is preliminary data.</text>
</comment>
<dbReference type="AlphaFoldDB" id="F1Z9L9"/>
<evidence type="ECO:0000256" key="1">
    <source>
        <dbReference type="SAM" id="Phobius"/>
    </source>
</evidence>
<dbReference type="InterPro" id="IPR012373">
    <property type="entry name" value="Ferrdict_sens_TM"/>
</dbReference>
<evidence type="ECO:0000313" key="3">
    <source>
        <dbReference type="EMBL" id="EGD58723.1"/>
    </source>
</evidence>
<feature type="domain" description="FecR protein" evidence="2">
    <location>
        <begin position="116"/>
        <end position="207"/>
    </location>
</feature>
<dbReference type="eggNOG" id="COG3712">
    <property type="taxonomic scope" value="Bacteria"/>
</dbReference>
<keyword evidence="1" id="KW-1133">Transmembrane helix</keyword>
<keyword evidence="1" id="KW-0472">Membrane</keyword>
<dbReference type="RefSeq" id="WP_008066312.1">
    <property type="nucleotide sequence ID" value="NZ_AQWK01000002.1"/>
</dbReference>
<proteinExistence type="predicted"/>
<dbReference type="PIRSF" id="PIRSF018266">
    <property type="entry name" value="FecR"/>
    <property type="match status" value="1"/>
</dbReference>
<dbReference type="InterPro" id="IPR006860">
    <property type="entry name" value="FecR"/>
</dbReference>
<gene>
    <name evidence="3" type="ORF">Y88_0781</name>
</gene>